<proteinExistence type="predicted"/>
<dbReference type="GeneID" id="36346160"/>
<evidence type="ECO:0000313" key="2">
    <source>
        <dbReference type="Proteomes" id="UP000019149"/>
    </source>
</evidence>
<comment type="caution">
    <text evidence="1">The sequence shown here is derived from an EMBL/GenBank/DDBJ whole genome shotgun (WGS) entry which is preliminary data.</text>
</comment>
<reference evidence="1 2" key="1">
    <citation type="journal article" date="2013" name="Nat. Genet.">
        <title>The genome of the hydatid tapeworm Echinococcus granulosus.</title>
        <authorList>
            <person name="Zheng H."/>
            <person name="Zhang W."/>
            <person name="Zhang L."/>
            <person name="Zhang Z."/>
            <person name="Li J."/>
            <person name="Lu G."/>
            <person name="Zhu Y."/>
            <person name="Wang Y."/>
            <person name="Huang Y."/>
            <person name="Liu J."/>
            <person name="Kang H."/>
            <person name="Chen J."/>
            <person name="Wang L."/>
            <person name="Chen A."/>
            <person name="Yu S."/>
            <person name="Gao Z."/>
            <person name="Jin L."/>
            <person name="Gu W."/>
            <person name="Wang Z."/>
            <person name="Zhao L."/>
            <person name="Shi B."/>
            <person name="Wen H."/>
            <person name="Lin R."/>
            <person name="Jones M.K."/>
            <person name="Brejova B."/>
            <person name="Vinar T."/>
            <person name="Zhao G."/>
            <person name="McManus D.P."/>
            <person name="Chen Z."/>
            <person name="Zhou Y."/>
            <person name="Wang S."/>
        </authorList>
    </citation>
    <scope>NUCLEOTIDE SEQUENCE [LARGE SCALE GENOMIC DNA]</scope>
</reference>
<protein>
    <submittedName>
        <fullName evidence="1">Uncharacterized protein</fullName>
    </submittedName>
</protein>
<dbReference type="RefSeq" id="XP_024345901.1">
    <property type="nucleotide sequence ID" value="XM_024499694.1"/>
</dbReference>
<dbReference type="KEGG" id="egl:EGR_10445"/>
<dbReference type="Proteomes" id="UP000019149">
    <property type="component" value="Unassembled WGS sequence"/>
</dbReference>
<dbReference type="CTD" id="36346160"/>
<keyword evidence="2" id="KW-1185">Reference proteome</keyword>
<sequence length="279" mass="32152">MAFAPKLLHNYGICFFSGCDFFKAIYYLSQIFLRVEVKNLPSALATVLCILSGHHYSGLCVTSDSKELIIIRNPFAYRFQIEILQVLGQKWDLKGFLILINPECSFLCQAFHLIQKGIGNQHLELCRKKAKMYSIVGRMSVYIPNDSFLFGALILLAHSISLYFYKLQQTRSLSCRKKFQNSHLKNRIFTLEFHTFHEILWSDNLKANEAKSQVLKEEIKQRYKLEGGFLFACIHDNNVSHATILFVAYPVSQSLNYSFNQLRTLNDSTIILSITNILL</sequence>
<evidence type="ECO:0000313" key="1">
    <source>
        <dbReference type="EMBL" id="EUB54705.1"/>
    </source>
</evidence>
<dbReference type="PROSITE" id="PS51257">
    <property type="entry name" value="PROKAR_LIPOPROTEIN"/>
    <property type="match status" value="1"/>
</dbReference>
<name>W6U0R1_ECHGR</name>
<gene>
    <name evidence="1" type="ORF">EGR_10445</name>
</gene>
<organism evidence="1 2">
    <name type="scientific">Echinococcus granulosus</name>
    <name type="common">Hydatid tapeworm</name>
    <dbReference type="NCBI Taxonomy" id="6210"/>
    <lineage>
        <taxon>Eukaryota</taxon>
        <taxon>Metazoa</taxon>
        <taxon>Spiralia</taxon>
        <taxon>Lophotrochozoa</taxon>
        <taxon>Platyhelminthes</taxon>
        <taxon>Cestoda</taxon>
        <taxon>Eucestoda</taxon>
        <taxon>Cyclophyllidea</taxon>
        <taxon>Taeniidae</taxon>
        <taxon>Echinococcus</taxon>
        <taxon>Echinococcus granulosus group</taxon>
    </lineage>
</organism>
<dbReference type="AlphaFoldDB" id="W6U0R1"/>
<accession>W6U0R1</accession>
<dbReference type="EMBL" id="APAU02000220">
    <property type="protein sequence ID" value="EUB54705.1"/>
    <property type="molecule type" value="Genomic_DNA"/>
</dbReference>